<dbReference type="AlphaFoldDB" id="A0A662YMZ6"/>
<dbReference type="SUPFAM" id="SSF54001">
    <property type="entry name" value="Cysteine proteinases"/>
    <property type="match status" value="1"/>
</dbReference>
<proteinExistence type="predicted"/>
<reference evidence="1 2" key="1">
    <citation type="submission" date="2019-01" db="EMBL/GenBank/DDBJ databases">
        <title>Draft Genome and Complete Hox-Cluster Characterization of the Sterlet Sturgeon (Acipenser ruthenus).</title>
        <authorList>
            <person name="Wei Q."/>
        </authorList>
    </citation>
    <scope>NUCLEOTIDE SEQUENCE [LARGE SCALE GENOMIC DNA]</scope>
    <source>
        <strain evidence="1">WHYD16114868_AA</strain>
        <tissue evidence="1">Blood</tissue>
    </source>
</reference>
<sequence length="120" mass="13417">MQAVIPSSLAFQIGCSPVPQKSAGTTGAPGGIYSAILSRNFPIIDKRYKNFLELRDKYLKKNVLFEDPVFKADDTSLFYSQKLPIKFEWKRPSVSTSVVPETLLSNPAAWQQCCSEGFYC</sequence>
<dbReference type="EMBL" id="SCEB01000824">
    <property type="protein sequence ID" value="RXM98090.1"/>
    <property type="molecule type" value="Genomic_DNA"/>
</dbReference>
<gene>
    <name evidence="1" type="ORF">EOD39_13599</name>
</gene>
<keyword evidence="2" id="KW-1185">Reference proteome</keyword>
<dbReference type="InterPro" id="IPR038765">
    <property type="entry name" value="Papain-like_cys_pep_sf"/>
</dbReference>
<name>A0A662YMZ6_ACIRT</name>
<comment type="caution">
    <text evidence="1">The sequence shown here is derived from an EMBL/GenBank/DDBJ whole genome shotgun (WGS) entry which is preliminary data.</text>
</comment>
<accession>A0A662YMZ6</accession>
<organism evidence="1 2">
    <name type="scientific">Acipenser ruthenus</name>
    <name type="common">Sterlet sturgeon</name>
    <dbReference type="NCBI Taxonomy" id="7906"/>
    <lineage>
        <taxon>Eukaryota</taxon>
        <taxon>Metazoa</taxon>
        <taxon>Chordata</taxon>
        <taxon>Craniata</taxon>
        <taxon>Vertebrata</taxon>
        <taxon>Euteleostomi</taxon>
        <taxon>Actinopterygii</taxon>
        <taxon>Chondrostei</taxon>
        <taxon>Acipenseriformes</taxon>
        <taxon>Acipenseridae</taxon>
        <taxon>Acipenser</taxon>
    </lineage>
</organism>
<evidence type="ECO:0000313" key="2">
    <source>
        <dbReference type="Proteomes" id="UP000289886"/>
    </source>
</evidence>
<evidence type="ECO:0000313" key="1">
    <source>
        <dbReference type="EMBL" id="RXM98090.1"/>
    </source>
</evidence>
<protein>
    <submittedName>
        <fullName evidence="1">Calpain-3</fullName>
    </submittedName>
</protein>
<dbReference type="Proteomes" id="UP000289886">
    <property type="component" value="Unassembled WGS sequence"/>
</dbReference>